<comment type="caution">
    <text evidence="1">The sequence shown here is derived from an EMBL/GenBank/DDBJ whole genome shotgun (WGS) entry which is preliminary data.</text>
</comment>
<name>A0A834TAN3_9FABA</name>
<organism evidence="1 2">
    <name type="scientific">Senna tora</name>
    <dbReference type="NCBI Taxonomy" id="362788"/>
    <lineage>
        <taxon>Eukaryota</taxon>
        <taxon>Viridiplantae</taxon>
        <taxon>Streptophyta</taxon>
        <taxon>Embryophyta</taxon>
        <taxon>Tracheophyta</taxon>
        <taxon>Spermatophyta</taxon>
        <taxon>Magnoliopsida</taxon>
        <taxon>eudicotyledons</taxon>
        <taxon>Gunneridae</taxon>
        <taxon>Pentapetalae</taxon>
        <taxon>rosids</taxon>
        <taxon>fabids</taxon>
        <taxon>Fabales</taxon>
        <taxon>Fabaceae</taxon>
        <taxon>Caesalpinioideae</taxon>
        <taxon>Cassia clade</taxon>
        <taxon>Senna</taxon>
    </lineage>
</organism>
<sequence>MAEEEQGSKVARCRGGGVYEGIPDFGGGYAHVHIPLLMTHERDHVDVARI</sequence>
<dbReference type="Proteomes" id="UP000634136">
    <property type="component" value="Unassembled WGS sequence"/>
</dbReference>
<evidence type="ECO:0000313" key="2">
    <source>
        <dbReference type="Proteomes" id="UP000634136"/>
    </source>
</evidence>
<reference evidence="1" key="1">
    <citation type="submission" date="2020-09" db="EMBL/GenBank/DDBJ databases">
        <title>Genome-Enabled Discovery of Anthraquinone Biosynthesis in Senna tora.</title>
        <authorList>
            <person name="Kang S.-H."/>
            <person name="Pandey R.P."/>
            <person name="Lee C.-M."/>
            <person name="Sim J.-S."/>
            <person name="Jeong J.-T."/>
            <person name="Choi B.-S."/>
            <person name="Jung M."/>
            <person name="Ginzburg D."/>
            <person name="Zhao K."/>
            <person name="Won S.Y."/>
            <person name="Oh T.-J."/>
            <person name="Yu Y."/>
            <person name="Kim N.-H."/>
            <person name="Lee O.R."/>
            <person name="Lee T.-H."/>
            <person name="Bashyal P."/>
            <person name="Kim T.-S."/>
            <person name="Lee W.-H."/>
            <person name="Kawkins C."/>
            <person name="Kim C.-K."/>
            <person name="Kim J.S."/>
            <person name="Ahn B.O."/>
            <person name="Rhee S.Y."/>
            <person name="Sohng J.K."/>
        </authorList>
    </citation>
    <scope>NUCLEOTIDE SEQUENCE</scope>
    <source>
        <tissue evidence="1">Leaf</tissue>
    </source>
</reference>
<protein>
    <submittedName>
        <fullName evidence="1">Uncharacterized protein</fullName>
    </submittedName>
</protein>
<evidence type="ECO:0000313" key="1">
    <source>
        <dbReference type="EMBL" id="KAF7818096.1"/>
    </source>
</evidence>
<dbReference type="AlphaFoldDB" id="A0A834TAN3"/>
<gene>
    <name evidence="1" type="ORF">G2W53_023551</name>
</gene>
<keyword evidence="2" id="KW-1185">Reference proteome</keyword>
<dbReference type="EMBL" id="JAAIUW010000008">
    <property type="protein sequence ID" value="KAF7818096.1"/>
    <property type="molecule type" value="Genomic_DNA"/>
</dbReference>
<accession>A0A834TAN3</accession>
<proteinExistence type="predicted"/>